<proteinExistence type="predicted"/>
<dbReference type="InterPro" id="IPR014729">
    <property type="entry name" value="Rossmann-like_a/b/a_fold"/>
</dbReference>
<dbReference type="CDD" id="cd23659">
    <property type="entry name" value="USP_At3g01520-like"/>
    <property type="match status" value="4"/>
</dbReference>
<sequence length="656" mass="73631">MAEKLTESSKGKKVVIGIDGSDNSMFAIEWYTKNVHKTDDYVILVYCVEMNELLSSSELYHSPNPEDVDAFKTILDHEIHKVEARLEEFGNCLQRLKLKGVAKSIQASKPAEGILRVAKEENAALVITGTRGLGKLRRTLLGSVSDYLVHHSNVPVNYRGSQALYPSKYYRRDKIRSVLVRDEMLKFLVKNNAFRLLKFMLIATVIWLIGKANFSIDREVLKQLIDQEIERIKTRLIEFAVYMREIKLNGVVKSTQASSPGEGILNIAKELKADMIVTGCRGHGTFRRTFLGSVSGFILHHAHIPLLICETCLTFRSHGILSLCVMSFPVIFRNGARYMLIKQLKTFYADTVHTTTDNVIVVYCVELGDVITTAHFSVDQDAFKELIQHESDKIKNRLVEFAVYMRHIKLNGIVKSTHASTPGLGVVNLANEFNADLIVTGSRGQGTLRRTFLGSVSDYILHHSKVPVLVCHCARVDPKDTGGKTVVIAFDGSDYAKHAMKYFAETIYLPTDHVVIVYCVELGDVITTERTIYGLSQAGAHISIDHGELKDLIQREIGRIKNKLVEFAAYMKEIKLNGTVKSTHASSPGLGVIHVANELNADLIVTGSRGYGRFRRTLLGSVSDYILHHSSVPVMVVTYPKDHHHHHHHHHHKHKE</sequence>
<dbReference type="SUPFAM" id="SSF52402">
    <property type="entry name" value="Adenine nucleotide alpha hydrolases-like"/>
    <property type="match status" value="4"/>
</dbReference>
<reference evidence="2" key="1">
    <citation type="submission" date="2018-11" db="EMBL/GenBank/DDBJ databases">
        <authorList>
            <person name="Alioto T."/>
            <person name="Alioto T."/>
        </authorList>
    </citation>
    <scope>NUCLEOTIDE SEQUENCE</scope>
</reference>
<dbReference type="EMBL" id="UYJE01006444">
    <property type="protein sequence ID" value="VDI45978.1"/>
    <property type="molecule type" value="Genomic_DNA"/>
</dbReference>
<name>A0A8B6F925_MYTGA</name>
<dbReference type="Pfam" id="PF00582">
    <property type="entry name" value="Usp"/>
    <property type="match status" value="4"/>
</dbReference>
<feature type="domain" description="UspA" evidence="1">
    <location>
        <begin position="484"/>
        <end position="637"/>
    </location>
</feature>
<dbReference type="PANTHER" id="PTHR46989">
    <property type="entry name" value="USP DOMAIN-CONTAINING PROTEIN"/>
    <property type="match status" value="1"/>
</dbReference>
<organism evidence="2 3">
    <name type="scientific">Mytilus galloprovincialis</name>
    <name type="common">Mediterranean mussel</name>
    <dbReference type="NCBI Taxonomy" id="29158"/>
    <lineage>
        <taxon>Eukaryota</taxon>
        <taxon>Metazoa</taxon>
        <taxon>Spiralia</taxon>
        <taxon>Lophotrochozoa</taxon>
        <taxon>Mollusca</taxon>
        <taxon>Bivalvia</taxon>
        <taxon>Autobranchia</taxon>
        <taxon>Pteriomorphia</taxon>
        <taxon>Mytilida</taxon>
        <taxon>Mytiloidea</taxon>
        <taxon>Mytilidae</taxon>
        <taxon>Mytilinae</taxon>
        <taxon>Mytilus</taxon>
    </lineage>
</organism>
<gene>
    <name evidence="2" type="ORF">MGAL_10B027618</name>
</gene>
<dbReference type="AlphaFoldDB" id="A0A8B6F925"/>
<evidence type="ECO:0000313" key="2">
    <source>
        <dbReference type="EMBL" id="VDI45978.1"/>
    </source>
</evidence>
<dbReference type="PRINTS" id="PR01438">
    <property type="entry name" value="UNVRSLSTRESS"/>
</dbReference>
<dbReference type="Gene3D" id="3.40.50.620">
    <property type="entry name" value="HUPs"/>
    <property type="match status" value="4"/>
</dbReference>
<dbReference type="OrthoDB" id="843225at2759"/>
<dbReference type="InterPro" id="IPR006015">
    <property type="entry name" value="Universal_stress_UspA"/>
</dbReference>
<evidence type="ECO:0000313" key="3">
    <source>
        <dbReference type="Proteomes" id="UP000596742"/>
    </source>
</evidence>
<protein>
    <recommendedName>
        <fullName evidence="1">UspA domain-containing protein</fullName>
    </recommendedName>
</protein>
<feature type="domain" description="UspA" evidence="1">
    <location>
        <begin position="235"/>
        <end position="309"/>
    </location>
</feature>
<accession>A0A8B6F925</accession>
<feature type="domain" description="UspA" evidence="1">
    <location>
        <begin position="380"/>
        <end position="472"/>
    </location>
</feature>
<dbReference type="Proteomes" id="UP000596742">
    <property type="component" value="Unassembled WGS sequence"/>
</dbReference>
<keyword evidence="3" id="KW-1185">Reference proteome</keyword>
<comment type="caution">
    <text evidence="2">The sequence shown here is derived from an EMBL/GenBank/DDBJ whole genome shotgun (WGS) entry which is preliminary data.</text>
</comment>
<dbReference type="PANTHER" id="PTHR46989:SF3">
    <property type="entry name" value="USPA DOMAIN-CONTAINING PROTEIN"/>
    <property type="match status" value="1"/>
</dbReference>
<evidence type="ECO:0000259" key="1">
    <source>
        <dbReference type="Pfam" id="PF00582"/>
    </source>
</evidence>
<dbReference type="InterPro" id="IPR006016">
    <property type="entry name" value="UspA"/>
</dbReference>
<feature type="domain" description="UspA" evidence="1">
    <location>
        <begin position="12"/>
        <end position="156"/>
    </location>
</feature>